<keyword evidence="4" id="KW-1185">Reference proteome</keyword>
<evidence type="ECO:0000256" key="1">
    <source>
        <dbReference type="SAM" id="MobiDB-lite"/>
    </source>
</evidence>
<keyword evidence="2" id="KW-0812">Transmembrane</keyword>
<evidence type="ECO:0000313" key="4">
    <source>
        <dbReference type="Proteomes" id="UP000521872"/>
    </source>
</evidence>
<feature type="region of interest" description="Disordered" evidence="1">
    <location>
        <begin position="395"/>
        <end position="415"/>
    </location>
</feature>
<gene>
    <name evidence="3" type="ORF">D9613_001292</name>
</gene>
<evidence type="ECO:0000256" key="2">
    <source>
        <dbReference type="SAM" id="Phobius"/>
    </source>
</evidence>
<dbReference type="EMBL" id="JAACJL010000001">
    <property type="protein sequence ID" value="KAF4623217.1"/>
    <property type="molecule type" value="Genomic_DNA"/>
</dbReference>
<evidence type="ECO:0000313" key="3">
    <source>
        <dbReference type="EMBL" id="KAF4623217.1"/>
    </source>
</evidence>
<dbReference type="AlphaFoldDB" id="A0A8H4VV08"/>
<feature type="transmembrane region" description="Helical" evidence="2">
    <location>
        <begin position="94"/>
        <end position="111"/>
    </location>
</feature>
<organism evidence="3 4">
    <name type="scientific">Agrocybe pediades</name>
    <dbReference type="NCBI Taxonomy" id="84607"/>
    <lineage>
        <taxon>Eukaryota</taxon>
        <taxon>Fungi</taxon>
        <taxon>Dikarya</taxon>
        <taxon>Basidiomycota</taxon>
        <taxon>Agaricomycotina</taxon>
        <taxon>Agaricomycetes</taxon>
        <taxon>Agaricomycetidae</taxon>
        <taxon>Agaricales</taxon>
        <taxon>Agaricineae</taxon>
        <taxon>Strophariaceae</taxon>
        <taxon>Agrocybe</taxon>
    </lineage>
</organism>
<feature type="transmembrane region" description="Helical" evidence="2">
    <location>
        <begin position="232"/>
        <end position="255"/>
    </location>
</feature>
<feature type="transmembrane region" description="Helical" evidence="2">
    <location>
        <begin position="131"/>
        <end position="150"/>
    </location>
</feature>
<name>A0A8H4VV08_9AGAR</name>
<keyword evidence="2" id="KW-0472">Membrane</keyword>
<proteinExistence type="predicted"/>
<sequence length="415" mass="46600">MIRHNWPLRVYLDLIGIWSDFHSVSSILNRALILDLVKIYSIKTPRCEQAQGQSLLYLRSSRSTRSRIFTTPDFTPFPNTSPRRFMSDVPVTEAHLLGLFFASILYGLHLTTYGFCSASRFFSSTRPGKNWPMFAVSTLLLVNGSFDLFVHFHQIIRAFVFSDAVGGPVAVYNNISNWENVAKSLSVILQTMIGDAMLVCYNSFTPTTIAVPSLINTSSQIYRCWIVYGKSWRAVFVSVVLWLGCIAATICHIVAEVTLHSKALITSRETRPSAVAFWGLKIRIALLIRRIWKVERMNQVNIISNDYTTRSRNVLRKVMLIMIESGFLYSSSSFMNFITLLCKSNAIYVTTGIETHMAAISFNLVLIRVSRLGEDEGSLPSRAISFARSRLTQFEPPLSSQGSVEAASDGSIKAQ</sequence>
<keyword evidence="2" id="KW-1133">Transmembrane helix</keyword>
<accession>A0A8H4VV08</accession>
<dbReference type="Proteomes" id="UP000521872">
    <property type="component" value="Unassembled WGS sequence"/>
</dbReference>
<comment type="caution">
    <text evidence="3">The sequence shown here is derived from an EMBL/GenBank/DDBJ whole genome shotgun (WGS) entry which is preliminary data.</text>
</comment>
<reference evidence="3 4" key="1">
    <citation type="submission" date="2019-12" db="EMBL/GenBank/DDBJ databases">
        <authorList>
            <person name="Floudas D."/>
            <person name="Bentzer J."/>
            <person name="Ahren D."/>
            <person name="Johansson T."/>
            <person name="Persson P."/>
            <person name="Tunlid A."/>
        </authorList>
    </citation>
    <scope>NUCLEOTIDE SEQUENCE [LARGE SCALE GENOMIC DNA]</scope>
    <source>
        <strain evidence="3 4">CBS 102.39</strain>
    </source>
</reference>
<protein>
    <submittedName>
        <fullName evidence="3">Uncharacterized protein</fullName>
    </submittedName>
</protein>